<protein>
    <submittedName>
        <fullName evidence="3">Copper amine oxidase N-terminal domain-containing protein</fullName>
    </submittedName>
</protein>
<dbReference type="STRING" id="573058.SAMN00017477_1928"/>
<sequence length="287" mass="32717">MQTKKLLLLMLVFTLTILPNFVSAKVADKVEEKYTSFSGMIDSVDKKYGDITILVNINNDKNNPMIVHIQKDTLLFDMTDTRENKEVLLEKGATVEVFFLENTPIAASLPAQLMNPCLVLIKNSDYTTKLDKFDSELVSSDGKLKLNVKDNATEYKDSLLLVFYKESTKSIPAIANPYKVIKLHPENEVALLSKDGVLFAPLRKVFETMNYKVDWNAEQKLITIKQDDKAATLNLDKKSYTDFNKKEIKLEAEPFIMDGRTFVPVSYMQKNLKLNNLEIKDAFLIIK</sequence>
<dbReference type="AlphaFoldDB" id="A0A1W1VG16"/>
<evidence type="ECO:0000259" key="2">
    <source>
        <dbReference type="Pfam" id="PF07833"/>
    </source>
</evidence>
<keyword evidence="1" id="KW-0732">Signal</keyword>
<gene>
    <name evidence="3" type="ORF">SAMN00017477_1928</name>
</gene>
<dbReference type="OrthoDB" id="9816357at2"/>
<dbReference type="SUPFAM" id="SSF55383">
    <property type="entry name" value="Copper amine oxidase, domain N"/>
    <property type="match status" value="1"/>
</dbReference>
<organism evidence="3 4">
    <name type="scientific">Peptoniphilus asaccharolyticus DSM 20463</name>
    <dbReference type="NCBI Taxonomy" id="573058"/>
    <lineage>
        <taxon>Bacteria</taxon>
        <taxon>Bacillati</taxon>
        <taxon>Bacillota</taxon>
        <taxon>Tissierellia</taxon>
        <taxon>Tissierellales</taxon>
        <taxon>Peptoniphilaceae</taxon>
        <taxon>Peptoniphilus</taxon>
    </lineage>
</organism>
<name>A0A1W1VG16_PEPAS</name>
<dbReference type="EMBL" id="FWWR01000014">
    <property type="protein sequence ID" value="SMB92318.1"/>
    <property type="molecule type" value="Genomic_DNA"/>
</dbReference>
<dbReference type="RefSeq" id="WP_084231448.1">
    <property type="nucleotide sequence ID" value="NZ_FWWR01000014.1"/>
</dbReference>
<proteinExistence type="predicted"/>
<evidence type="ECO:0000256" key="1">
    <source>
        <dbReference type="SAM" id="SignalP"/>
    </source>
</evidence>
<dbReference type="Pfam" id="PF07833">
    <property type="entry name" value="Cu_amine_oxidN1"/>
    <property type="match status" value="1"/>
</dbReference>
<keyword evidence="4" id="KW-1185">Reference proteome</keyword>
<feature type="signal peptide" evidence="1">
    <location>
        <begin position="1"/>
        <end position="24"/>
    </location>
</feature>
<feature type="chain" id="PRO_5012099618" evidence="1">
    <location>
        <begin position="25"/>
        <end position="287"/>
    </location>
</feature>
<accession>A0A1W1VG16</accession>
<dbReference type="Proteomes" id="UP000192368">
    <property type="component" value="Unassembled WGS sequence"/>
</dbReference>
<dbReference type="InterPro" id="IPR036582">
    <property type="entry name" value="Mao_N_sf"/>
</dbReference>
<evidence type="ECO:0000313" key="3">
    <source>
        <dbReference type="EMBL" id="SMB92318.1"/>
    </source>
</evidence>
<dbReference type="InterPro" id="IPR012854">
    <property type="entry name" value="Cu_amine_oxidase-like_N"/>
</dbReference>
<reference evidence="4" key="1">
    <citation type="submission" date="2017-04" db="EMBL/GenBank/DDBJ databases">
        <authorList>
            <person name="Varghese N."/>
            <person name="Submissions S."/>
        </authorList>
    </citation>
    <scope>NUCLEOTIDE SEQUENCE [LARGE SCALE GENOMIC DNA]</scope>
    <source>
        <strain evidence="4">DSM 20463</strain>
    </source>
</reference>
<dbReference type="Gene3D" id="3.30.457.10">
    <property type="entry name" value="Copper amine oxidase-like, N-terminal domain"/>
    <property type="match status" value="1"/>
</dbReference>
<feature type="domain" description="Copper amine oxidase-like N-terminal" evidence="2">
    <location>
        <begin position="188"/>
        <end position="273"/>
    </location>
</feature>
<evidence type="ECO:0000313" key="4">
    <source>
        <dbReference type="Proteomes" id="UP000192368"/>
    </source>
</evidence>